<dbReference type="STRING" id="1028.SAMN05661096_03581"/>
<name>A0A1X7L5R3_9BACT</name>
<evidence type="ECO:0000259" key="1">
    <source>
        <dbReference type="PROSITE" id="PS50042"/>
    </source>
</evidence>
<dbReference type="RefSeq" id="WP_085518704.1">
    <property type="nucleotide sequence ID" value="NZ_FXAW01000008.1"/>
</dbReference>
<dbReference type="PROSITE" id="PS50042">
    <property type="entry name" value="CNMP_BINDING_3"/>
    <property type="match status" value="1"/>
</dbReference>
<gene>
    <name evidence="2" type="ORF">SAMN05661096_03581</name>
</gene>
<dbReference type="InterPro" id="IPR014710">
    <property type="entry name" value="RmlC-like_jellyroll"/>
</dbReference>
<sequence>MYEQIKKVLSSLIQLDKVEFDYFTSKLQIKNLKRKELLLRQGQVCNHSYFINSGCLRYFYNVEGEEITGQFFFENGWYADYGSYLSGKPSTQNIEALEKTEILMLSKAELDKLFVEIPKFEKFGRLVAEKAFLGIRQYNEILTKQTPEERYLNLIKDRPKVIECIPQHYIASYLGIKAPSLSRIRKRIFENK</sequence>
<reference evidence="3" key="1">
    <citation type="submission" date="2017-04" db="EMBL/GenBank/DDBJ databases">
        <authorList>
            <person name="Varghese N."/>
            <person name="Submissions S."/>
        </authorList>
    </citation>
    <scope>NUCLEOTIDE SEQUENCE [LARGE SCALE GENOMIC DNA]</scope>
    <source>
        <strain evidence="3">DSM 4125</strain>
    </source>
</reference>
<proteinExistence type="predicted"/>
<dbReference type="EMBL" id="FXAW01000008">
    <property type="protein sequence ID" value="SMG49208.1"/>
    <property type="molecule type" value="Genomic_DNA"/>
</dbReference>
<dbReference type="Gene3D" id="2.60.120.10">
    <property type="entry name" value="Jelly Rolls"/>
    <property type="match status" value="1"/>
</dbReference>
<dbReference type="Pfam" id="PF00027">
    <property type="entry name" value="cNMP_binding"/>
    <property type="match status" value="1"/>
</dbReference>
<dbReference type="GO" id="GO:0016301">
    <property type="term" value="F:kinase activity"/>
    <property type="evidence" value="ECO:0007669"/>
    <property type="project" value="UniProtKB-KW"/>
</dbReference>
<dbReference type="InterPro" id="IPR000595">
    <property type="entry name" value="cNMP-bd_dom"/>
</dbReference>
<keyword evidence="2" id="KW-0808">Transferase</keyword>
<dbReference type="InterPro" id="IPR018490">
    <property type="entry name" value="cNMP-bd_dom_sf"/>
</dbReference>
<accession>A0A1X7L5R3</accession>
<keyword evidence="2" id="KW-0418">Kinase</keyword>
<dbReference type="OrthoDB" id="680421at2"/>
<dbReference type="SUPFAM" id="SSF51206">
    <property type="entry name" value="cAMP-binding domain-like"/>
    <property type="match status" value="1"/>
</dbReference>
<organism evidence="2 3">
    <name type="scientific">Marivirga sericea</name>
    <dbReference type="NCBI Taxonomy" id="1028"/>
    <lineage>
        <taxon>Bacteria</taxon>
        <taxon>Pseudomonadati</taxon>
        <taxon>Bacteroidota</taxon>
        <taxon>Cytophagia</taxon>
        <taxon>Cytophagales</taxon>
        <taxon>Marivirgaceae</taxon>
        <taxon>Marivirga</taxon>
    </lineage>
</organism>
<evidence type="ECO:0000313" key="2">
    <source>
        <dbReference type="EMBL" id="SMG49208.1"/>
    </source>
</evidence>
<dbReference type="CDD" id="cd00038">
    <property type="entry name" value="CAP_ED"/>
    <property type="match status" value="1"/>
</dbReference>
<feature type="domain" description="Cyclic nucleotide-binding" evidence="1">
    <location>
        <begin position="11"/>
        <end position="114"/>
    </location>
</feature>
<keyword evidence="3" id="KW-1185">Reference proteome</keyword>
<dbReference type="Proteomes" id="UP000193804">
    <property type="component" value="Unassembled WGS sequence"/>
</dbReference>
<protein>
    <submittedName>
        <fullName evidence="2">cAMP-binding domain of CRP or a regulatory subunit of cAMP-dependent protein kinases</fullName>
    </submittedName>
</protein>
<dbReference type="AlphaFoldDB" id="A0A1X7L5R3"/>
<evidence type="ECO:0000313" key="3">
    <source>
        <dbReference type="Proteomes" id="UP000193804"/>
    </source>
</evidence>